<gene>
    <name evidence="9" type="ORF">LCGC14_2413680</name>
</gene>
<comment type="caution">
    <text evidence="9">The sequence shown here is derived from an EMBL/GenBank/DDBJ whole genome shotgun (WGS) entry which is preliminary data.</text>
</comment>
<organism evidence="9">
    <name type="scientific">marine sediment metagenome</name>
    <dbReference type="NCBI Taxonomy" id="412755"/>
    <lineage>
        <taxon>unclassified sequences</taxon>
        <taxon>metagenomes</taxon>
        <taxon>ecological metagenomes</taxon>
    </lineage>
</organism>
<dbReference type="PANTHER" id="PTHR33571">
    <property type="entry name" value="SSL8005 PROTEIN"/>
    <property type="match status" value="1"/>
</dbReference>
<reference evidence="9" key="1">
    <citation type="journal article" date="2015" name="Nature">
        <title>Complex archaea that bridge the gap between prokaryotes and eukaryotes.</title>
        <authorList>
            <person name="Spang A."/>
            <person name="Saw J.H."/>
            <person name="Jorgensen S.L."/>
            <person name="Zaremba-Niedzwiedzka K."/>
            <person name="Martijn J."/>
            <person name="Lind A.E."/>
            <person name="van Eijk R."/>
            <person name="Schleper C."/>
            <person name="Guy L."/>
            <person name="Ettema T.J."/>
        </authorList>
    </citation>
    <scope>NUCLEOTIDE SEQUENCE</scope>
</reference>
<dbReference type="InterPro" id="IPR041633">
    <property type="entry name" value="Polbeta"/>
</dbReference>
<keyword evidence="3" id="KW-0548">Nucleotidyltransferase</keyword>
<keyword evidence="6" id="KW-0067">ATP-binding</keyword>
<name>A0A0F9BRR9_9ZZZZ</name>
<keyword evidence="7" id="KW-0460">Magnesium</keyword>
<dbReference type="GO" id="GO:0005524">
    <property type="term" value="F:ATP binding"/>
    <property type="evidence" value="ECO:0007669"/>
    <property type="project" value="UniProtKB-KW"/>
</dbReference>
<dbReference type="InterPro" id="IPR052038">
    <property type="entry name" value="Type-VII_TA_antitoxin"/>
</dbReference>
<evidence type="ECO:0000256" key="5">
    <source>
        <dbReference type="ARBA" id="ARBA00022741"/>
    </source>
</evidence>
<feature type="domain" description="Polymerase beta nucleotidyltransferase" evidence="8">
    <location>
        <begin position="12"/>
        <end position="94"/>
    </location>
</feature>
<comment type="cofactor">
    <cofactor evidence="1">
        <name>Mg(2+)</name>
        <dbReference type="ChEBI" id="CHEBI:18420"/>
    </cofactor>
</comment>
<evidence type="ECO:0000256" key="7">
    <source>
        <dbReference type="ARBA" id="ARBA00022842"/>
    </source>
</evidence>
<evidence type="ECO:0000256" key="6">
    <source>
        <dbReference type="ARBA" id="ARBA00022840"/>
    </source>
</evidence>
<evidence type="ECO:0000259" key="8">
    <source>
        <dbReference type="Pfam" id="PF18765"/>
    </source>
</evidence>
<accession>A0A0F9BRR9</accession>
<evidence type="ECO:0000313" key="9">
    <source>
        <dbReference type="EMBL" id="KKL24600.1"/>
    </source>
</evidence>
<dbReference type="PANTHER" id="PTHR33571:SF14">
    <property type="entry name" value="PROTEIN ADENYLYLTRANSFERASE MJ0435-RELATED"/>
    <property type="match status" value="1"/>
</dbReference>
<evidence type="ECO:0000256" key="2">
    <source>
        <dbReference type="ARBA" id="ARBA00022679"/>
    </source>
</evidence>
<dbReference type="Gene3D" id="3.30.460.10">
    <property type="entry name" value="Beta Polymerase, domain 2"/>
    <property type="match status" value="1"/>
</dbReference>
<dbReference type="InterPro" id="IPR043519">
    <property type="entry name" value="NT_sf"/>
</dbReference>
<keyword evidence="5" id="KW-0547">Nucleotide-binding</keyword>
<protein>
    <recommendedName>
        <fullName evidence="8">Polymerase beta nucleotidyltransferase domain-containing protein</fullName>
    </recommendedName>
</protein>
<keyword evidence="4" id="KW-0479">Metal-binding</keyword>
<dbReference type="GO" id="GO:0016779">
    <property type="term" value="F:nucleotidyltransferase activity"/>
    <property type="evidence" value="ECO:0007669"/>
    <property type="project" value="UniProtKB-KW"/>
</dbReference>
<dbReference type="AlphaFoldDB" id="A0A0F9BRR9"/>
<dbReference type="CDD" id="cd05403">
    <property type="entry name" value="NT_KNTase_like"/>
    <property type="match status" value="1"/>
</dbReference>
<evidence type="ECO:0000256" key="4">
    <source>
        <dbReference type="ARBA" id="ARBA00022723"/>
    </source>
</evidence>
<evidence type="ECO:0000256" key="1">
    <source>
        <dbReference type="ARBA" id="ARBA00001946"/>
    </source>
</evidence>
<keyword evidence="2" id="KW-0808">Transferase</keyword>
<proteinExistence type="predicted"/>
<dbReference type="EMBL" id="LAZR01036530">
    <property type="protein sequence ID" value="KKL24600.1"/>
    <property type="molecule type" value="Genomic_DNA"/>
</dbReference>
<dbReference type="SUPFAM" id="SSF81301">
    <property type="entry name" value="Nucleotidyltransferase"/>
    <property type="match status" value="1"/>
</dbReference>
<dbReference type="Pfam" id="PF18765">
    <property type="entry name" value="Polbeta"/>
    <property type="match status" value="1"/>
</dbReference>
<dbReference type="GO" id="GO:0046872">
    <property type="term" value="F:metal ion binding"/>
    <property type="evidence" value="ECO:0007669"/>
    <property type="project" value="UniProtKB-KW"/>
</dbReference>
<sequence length="95" mass="10960">MNSEIEKYRDIIITILKKYDVEKASLFGSIVRGELTSESDIDLLIEFKGDKSLLDLVSLQFELEEKLDFKVDVLTYNSLHPLLKDQILAEQVEIL</sequence>
<evidence type="ECO:0000256" key="3">
    <source>
        <dbReference type="ARBA" id="ARBA00022695"/>
    </source>
</evidence>